<dbReference type="InterPro" id="IPR039127">
    <property type="entry name" value="Trm112"/>
</dbReference>
<protein>
    <recommendedName>
        <fullName evidence="2">Multifunctional methyltransferase subunit TRM112-like protein</fullName>
    </recommendedName>
    <alternativeName>
        <fullName evidence="3">tRNA methyltransferase 112 homolog</fullName>
    </alternativeName>
</protein>
<accession>A0ABM4G8U7</accession>
<dbReference type="Gene3D" id="2.20.25.10">
    <property type="match status" value="1"/>
</dbReference>
<evidence type="ECO:0000313" key="4">
    <source>
        <dbReference type="Proteomes" id="UP001652627"/>
    </source>
</evidence>
<comment type="similarity">
    <text evidence="1">Belongs to the TRM112 family.</text>
</comment>
<evidence type="ECO:0000313" key="5">
    <source>
        <dbReference type="RefSeq" id="XP_067173571.1"/>
    </source>
</evidence>
<dbReference type="Pfam" id="PF03966">
    <property type="entry name" value="Trm112p"/>
    <property type="match status" value="1"/>
</dbReference>
<keyword evidence="4" id="KW-1185">Reference proteome</keyword>
<sequence length="125" mass="13811">MKLLTHNLLTSHVRGLRPGGGFPLRIQASEVRVRPVPFNAPFVARLVPRLQWAALLQAAASLGHPSELPPEPAPDYEADEEFLRRLHHLLLEVEVVEGVLECPDSGRRFPVSKGIPNMLLGDDEA</sequence>
<dbReference type="InterPro" id="IPR005651">
    <property type="entry name" value="Trm112-like"/>
</dbReference>
<dbReference type="GeneID" id="136996573"/>
<gene>
    <name evidence="5" type="primary">TRMT112</name>
</gene>
<reference evidence="5" key="1">
    <citation type="submission" date="2025-08" db="UniProtKB">
        <authorList>
            <consortium name="RefSeq"/>
        </authorList>
    </citation>
    <scope>IDENTIFICATION</scope>
    <source>
        <tissue evidence="5">Blood</tissue>
    </source>
</reference>
<name>A0ABM4G8U7_9AVES</name>
<proteinExistence type="inferred from homology"/>
<dbReference type="PANTHER" id="PTHR12773:SF0">
    <property type="entry name" value="MULTIFUNCTIONAL METHYLTRANSFERASE SUBUNIT TRM112-LIKE PROTEIN"/>
    <property type="match status" value="1"/>
</dbReference>
<organism evidence="4 5">
    <name type="scientific">Apteryx mantelli</name>
    <name type="common">North Island brown kiwi</name>
    <dbReference type="NCBI Taxonomy" id="2696672"/>
    <lineage>
        <taxon>Eukaryota</taxon>
        <taxon>Metazoa</taxon>
        <taxon>Chordata</taxon>
        <taxon>Craniata</taxon>
        <taxon>Vertebrata</taxon>
        <taxon>Euteleostomi</taxon>
        <taxon>Archelosauria</taxon>
        <taxon>Archosauria</taxon>
        <taxon>Dinosauria</taxon>
        <taxon>Saurischia</taxon>
        <taxon>Theropoda</taxon>
        <taxon>Coelurosauria</taxon>
        <taxon>Aves</taxon>
        <taxon>Palaeognathae</taxon>
        <taxon>Apterygiformes</taxon>
        <taxon>Apterygidae</taxon>
        <taxon>Apteryx</taxon>
    </lineage>
</organism>
<evidence type="ECO:0000256" key="2">
    <source>
        <dbReference type="ARBA" id="ARBA00019989"/>
    </source>
</evidence>
<dbReference type="SUPFAM" id="SSF158997">
    <property type="entry name" value="Trm112p-like"/>
    <property type="match status" value="1"/>
</dbReference>
<dbReference type="RefSeq" id="XP_067173571.1">
    <property type="nucleotide sequence ID" value="XM_067317470.1"/>
</dbReference>
<dbReference type="PANTHER" id="PTHR12773">
    <property type="entry name" value="UPF0315 PROTEIN-RELATED"/>
    <property type="match status" value="1"/>
</dbReference>
<dbReference type="Proteomes" id="UP001652627">
    <property type="component" value="Unplaced"/>
</dbReference>
<evidence type="ECO:0000256" key="3">
    <source>
        <dbReference type="ARBA" id="ARBA00030516"/>
    </source>
</evidence>
<evidence type="ECO:0000256" key="1">
    <source>
        <dbReference type="ARBA" id="ARBA00007980"/>
    </source>
</evidence>